<evidence type="ECO:0008006" key="3">
    <source>
        <dbReference type="Google" id="ProtNLM"/>
    </source>
</evidence>
<dbReference type="RefSeq" id="WP_277730679.1">
    <property type="nucleotide sequence ID" value="NZ_CP120733.1"/>
</dbReference>
<dbReference type="EMBL" id="CP120733">
    <property type="protein sequence ID" value="WFD08766.1"/>
    <property type="molecule type" value="Genomic_DNA"/>
</dbReference>
<accession>A0ABY8E794</accession>
<reference evidence="1 2" key="1">
    <citation type="submission" date="2023-03" db="EMBL/GenBank/DDBJ databases">
        <title>Complete genome sequence of Tepidibacter sp. SWIR-1, isolated from a deep-sea hydrothermal vent.</title>
        <authorList>
            <person name="Li X."/>
        </authorList>
    </citation>
    <scope>NUCLEOTIDE SEQUENCE [LARGE SCALE GENOMIC DNA]</scope>
    <source>
        <strain evidence="1 2">SWIR-1</strain>
    </source>
</reference>
<protein>
    <recommendedName>
        <fullName evidence="3">Lipoprotein</fullName>
    </recommendedName>
</protein>
<sequence>MKKIIFGIIFLLLIGICIDSYYTDSDSQEFEKYIITHINNKNESIIDLKEDLPFEWEKFYIFGPYKSKEEMYNEVGFKWVTFEIMTEGYYKVVFVNKSKVVCDTDISTGTFSIEAKSYPVYSSNSKFKLQWIDDRYVVLKQVLN</sequence>
<dbReference type="Proteomes" id="UP001222800">
    <property type="component" value="Chromosome"/>
</dbReference>
<keyword evidence="2" id="KW-1185">Reference proteome</keyword>
<gene>
    <name evidence="1" type="ORF">P4S50_10185</name>
</gene>
<evidence type="ECO:0000313" key="2">
    <source>
        <dbReference type="Proteomes" id="UP001222800"/>
    </source>
</evidence>
<evidence type="ECO:0000313" key="1">
    <source>
        <dbReference type="EMBL" id="WFD08766.1"/>
    </source>
</evidence>
<proteinExistence type="predicted"/>
<organism evidence="1 2">
    <name type="scientific">Tepidibacter hydrothermalis</name>
    <dbReference type="NCBI Taxonomy" id="3036126"/>
    <lineage>
        <taxon>Bacteria</taxon>
        <taxon>Bacillati</taxon>
        <taxon>Bacillota</taxon>
        <taxon>Clostridia</taxon>
        <taxon>Peptostreptococcales</taxon>
        <taxon>Peptostreptococcaceae</taxon>
        <taxon>Tepidibacter</taxon>
    </lineage>
</organism>
<name>A0ABY8E794_9FIRM</name>